<sequence length="94" mass="10388">MVRPRFKEYPLKNHHADEQQIDSLATQSTNCDGLPNDLHVGEMTIRDTLASSAGVQGVGPRYDLLVEAFRGEKQANISPDPDIDDYMKTVATEG</sequence>
<gene>
    <name evidence="1" type="ORF">VNO77_41467</name>
</gene>
<dbReference type="PANTHER" id="PTHR48040:SF20">
    <property type="entry name" value="PLEIOTROPIC DRUG RESISTANCE PROTEIN 1"/>
    <property type="match status" value="1"/>
</dbReference>
<dbReference type="PANTHER" id="PTHR48040">
    <property type="entry name" value="PLEIOTROPIC DRUG RESISTANCE PROTEIN 1-LIKE ISOFORM X1"/>
    <property type="match status" value="1"/>
</dbReference>
<name>A0AAN9K013_CANGL</name>
<accession>A0AAN9K013</accession>
<keyword evidence="2" id="KW-1185">Reference proteome</keyword>
<organism evidence="1 2">
    <name type="scientific">Canavalia gladiata</name>
    <name type="common">Sword bean</name>
    <name type="synonym">Dolichos gladiatus</name>
    <dbReference type="NCBI Taxonomy" id="3824"/>
    <lineage>
        <taxon>Eukaryota</taxon>
        <taxon>Viridiplantae</taxon>
        <taxon>Streptophyta</taxon>
        <taxon>Embryophyta</taxon>
        <taxon>Tracheophyta</taxon>
        <taxon>Spermatophyta</taxon>
        <taxon>Magnoliopsida</taxon>
        <taxon>eudicotyledons</taxon>
        <taxon>Gunneridae</taxon>
        <taxon>Pentapetalae</taxon>
        <taxon>rosids</taxon>
        <taxon>fabids</taxon>
        <taxon>Fabales</taxon>
        <taxon>Fabaceae</taxon>
        <taxon>Papilionoideae</taxon>
        <taxon>50 kb inversion clade</taxon>
        <taxon>NPAAA clade</taxon>
        <taxon>indigoferoid/millettioid clade</taxon>
        <taxon>Phaseoleae</taxon>
        <taxon>Canavalia</taxon>
    </lineage>
</organism>
<dbReference type="Proteomes" id="UP001367508">
    <property type="component" value="Unassembled WGS sequence"/>
</dbReference>
<evidence type="ECO:0000313" key="2">
    <source>
        <dbReference type="Proteomes" id="UP001367508"/>
    </source>
</evidence>
<protein>
    <submittedName>
        <fullName evidence="1">Uncharacterized protein</fullName>
    </submittedName>
</protein>
<reference evidence="1 2" key="1">
    <citation type="submission" date="2024-01" db="EMBL/GenBank/DDBJ databases">
        <title>The genomes of 5 underutilized Papilionoideae crops provide insights into root nodulation and disease resistanc.</title>
        <authorList>
            <person name="Jiang F."/>
        </authorList>
    </citation>
    <scope>NUCLEOTIDE SEQUENCE [LARGE SCALE GENOMIC DNA]</scope>
    <source>
        <strain evidence="1">LVBAO_FW01</strain>
        <tissue evidence="1">Leaves</tissue>
    </source>
</reference>
<proteinExistence type="predicted"/>
<comment type="caution">
    <text evidence="1">The sequence shown here is derived from an EMBL/GenBank/DDBJ whole genome shotgun (WGS) entry which is preliminary data.</text>
</comment>
<dbReference type="EMBL" id="JAYMYQ010000010">
    <property type="protein sequence ID" value="KAK7307958.1"/>
    <property type="molecule type" value="Genomic_DNA"/>
</dbReference>
<dbReference type="AlphaFoldDB" id="A0AAN9K013"/>
<evidence type="ECO:0000313" key="1">
    <source>
        <dbReference type="EMBL" id="KAK7307958.1"/>
    </source>
</evidence>